<feature type="region of interest" description="Disordered" evidence="4">
    <location>
        <begin position="15"/>
        <end position="69"/>
    </location>
</feature>
<feature type="non-terminal residue" evidence="5">
    <location>
        <position position="1"/>
    </location>
</feature>
<feature type="non-terminal residue" evidence="5">
    <location>
        <position position="69"/>
    </location>
</feature>
<keyword evidence="6" id="KW-1185">Reference proteome</keyword>
<keyword evidence="2" id="KW-0810">Translation regulation</keyword>
<dbReference type="GO" id="GO:0045947">
    <property type="term" value="P:negative regulation of translational initiation"/>
    <property type="evidence" value="ECO:0007669"/>
    <property type="project" value="InterPro"/>
</dbReference>
<dbReference type="EMBL" id="VXBG01013369">
    <property type="protein sequence ID" value="NXN03340.1"/>
    <property type="molecule type" value="Genomic_DNA"/>
</dbReference>
<proteinExistence type="inferred from homology"/>
<dbReference type="GO" id="GO:0008190">
    <property type="term" value="F:eukaryotic initiation factor 4E binding"/>
    <property type="evidence" value="ECO:0007669"/>
    <property type="project" value="InterPro"/>
</dbReference>
<dbReference type="InterPro" id="IPR008606">
    <property type="entry name" value="EIF4EBP"/>
</dbReference>
<gene>
    <name evidence="5" type="primary">Eif4ebp2</name>
    <name evidence="5" type="ORF">SYLBOR_R14024</name>
</gene>
<organism evidence="5 6">
    <name type="scientific">Sylvia borin</name>
    <name type="common">Garden warbler</name>
    <dbReference type="NCBI Taxonomy" id="73324"/>
    <lineage>
        <taxon>Eukaryota</taxon>
        <taxon>Metazoa</taxon>
        <taxon>Chordata</taxon>
        <taxon>Craniata</taxon>
        <taxon>Vertebrata</taxon>
        <taxon>Euteleostomi</taxon>
        <taxon>Archelosauria</taxon>
        <taxon>Archosauria</taxon>
        <taxon>Dinosauria</taxon>
        <taxon>Saurischia</taxon>
        <taxon>Theropoda</taxon>
        <taxon>Coelurosauria</taxon>
        <taxon>Aves</taxon>
        <taxon>Neognathae</taxon>
        <taxon>Neoaves</taxon>
        <taxon>Telluraves</taxon>
        <taxon>Australaves</taxon>
        <taxon>Passeriformes</taxon>
        <taxon>Sylvioidea</taxon>
        <taxon>Sylviidae</taxon>
        <taxon>Sylviinae</taxon>
        <taxon>Sylvia</taxon>
    </lineage>
</organism>
<dbReference type="GO" id="GO:0005737">
    <property type="term" value="C:cytoplasm"/>
    <property type="evidence" value="ECO:0007669"/>
    <property type="project" value="TreeGrafter"/>
</dbReference>
<dbReference type="PANTHER" id="PTHR12669:SF12">
    <property type="entry name" value="EUKARYOTIC TRANSLATION INITIATION FACTOR 4E-BINDING PROTEIN"/>
    <property type="match status" value="1"/>
</dbReference>
<reference evidence="5 6" key="1">
    <citation type="submission" date="2019-09" db="EMBL/GenBank/DDBJ databases">
        <title>Bird 10,000 Genomes (B10K) Project - Family phase.</title>
        <authorList>
            <person name="Zhang G."/>
        </authorList>
    </citation>
    <scope>NUCLEOTIDE SEQUENCE [LARGE SCALE GENOMIC DNA]</scope>
    <source>
        <strain evidence="5">B10K-DU-002-19</strain>
        <tissue evidence="5">Muscle</tissue>
    </source>
</reference>
<evidence type="ECO:0000256" key="1">
    <source>
        <dbReference type="ARBA" id="ARBA00005480"/>
    </source>
</evidence>
<dbReference type="Proteomes" id="UP000538515">
    <property type="component" value="Unassembled WGS sequence"/>
</dbReference>
<sequence>GTRIIYDRKFLLDRRNSPMAKTPPCHLPNIPGVTSPGEAGEEPKADTNNLNHQESKPSMGDDAQFEMDI</sequence>
<dbReference type="Pfam" id="PF05456">
    <property type="entry name" value="eIF_4EBP"/>
    <property type="match status" value="1"/>
</dbReference>
<evidence type="ECO:0000256" key="4">
    <source>
        <dbReference type="SAM" id="MobiDB-lite"/>
    </source>
</evidence>
<protein>
    <submittedName>
        <fullName evidence="5">4EBP2 protein</fullName>
    </submittedName>
</protein>
<evidence type="ECO:0000256" key="3">
    <source>
        <dbReference type="ARBA" id="ARBA00023193"/>
    </source>
</evidence>
<name>A0A7L1FP87_SYLBO</name>
<evidence type="ECO:0000256" key="2">
    <source>
        <dbReference type="ARBA" id="ARBA00022845"/>
    </source>
</evidence>
<dbReference type="AlphaFoldDB" id="A0A7L1FP87"/>
<keyword evidence="3" id="KW-0652">Protein synthesis inhibitor</keyword>
<accession>A0A7L1FP87</accession>
<evidence type="ECO:0000313" key="5">
    <source>
        <dbReference type="EMBL" id="NXN03340.1"/>
    </source>
</evidence>
<dbReference type="PANTHER" id="PTHR12669">
    <property type="entry name" value="EUKARYOTIC TRANSLATION INITIATION FACTOR 4E-BINDING PROTEIN"/>
    <property type="match status" value="1"/>
</dbReference>
<comment type="similarity">
    <text evidence="1">Belongs to the eIF4E-binding protein family.</text>
</comment>
<evidence type="ECO:0000313" key="6">
    <source>
        <dbReference type="Proteomes" id="UP000538515"/>
    </source>
</evidence>
<comment type="caution">
    <text evidence="5">The sequence shown here is derived from an EMBL/GenBank/DDBJ whole genome shotgun (WGS) entry which is preliminary data.</text>
</comment>